<reference evidence="2" key="1">
    <citation type="journal article" date="2019" name="Int. J. Syst. Evol. Microbiol.">
        <title>The Global Catalogue of Microorganisms (GCM) 10K type strain sequencing project: providing services to taxonomists for standard genome sequencing and annotation.</title>
        <authorList>
            <consortium name="The Broad Institute Genomics Platform"/>
            <consortium name="The Broad Institute Genome Sequencing Center for Infectious Disease"/>
            <person name="Wu L."/>
            <person name="Ma J."/>
        </authorList>
    </citation>
    <scope>NUCLEOTIDE SEQUENCE [LARGE SCALE GENOMIC DNA]</scope>
    <source>
        <strain evidence="2">JCM 18126</strain>
    </source>
</reference>
<dbReference type="PANTHER" id="PTHR28055:SF1">
    <property type="entry name" value="ALTERED INHERITANCE OF MITOCHONDRIA PROTEIN 41, MITOCHONDRIAL"/>
    <property type="match status" value="1"/>
</dbReference>
<dbReference type="Gene3D" id="1.10.10.410">
    <property type="match status" value="1"/>
</dbReference>
<gene>
    <name evidence="1" type="ORF">GCM10023225_12050</name>
</gene>
<sequence length="156" mass="16425">MPSTSLKDTLQSDLTTAMRSRDELRAATLRMALTAVKAEEVAGKAARELSDDEVLKVLQKEAKKRREAAEAFDGAGRADTAQRERDELAVIEGYLPTQLGDEELAVIVDEAVIAATGEGLTGMGAMGAVMTAVRARVAGRADGGKVAALVRGRLQG</sequence>
<dbReference type="InterPro" id="IPR042184">
    <property type="entry name" value="YqeY/Aim41_N"/>
</dbReference>
<proteinExistence type="predicted"/>
<dbReference type="RefSeq" id="WP_345711498.1">
    <property type="nucleotide sequence ID" value="NZ_BAABIL010000156.1"/>
</dbReference>
<dbReference type="SUPFAM" id="SSF89095">
    <property type="entry name" value="GatB/YqeY motif"/>
    <property type="match status" value="1"/>
</dbReference>
<dbReference type="EMBL" id="BAABIL010000156">
    <property type="protein sequence ID" value="GAA4971953.1"/>
    <property type="molecule type" value="Genomic_DNA"/>
</dbReference>
<accession>A0ABP9HJE0</accession>
<name>A0ABP9HJE0_9ACTN</name>
<evidence type="ECO:0000313" key="2">
    <source>
        <dbReference type="Proteomes" id="UP001501195"/>
    </source>
</evidence>
<dbReference type="InterPro" id="IPR023168">
    <property type="entry name" value="GatB_Yqey_C_2"/>
</dbReference>
<organism evidence="1 2">
    <name type="scientific">Kineococcus glutinatus</name>
    <dbReference type="NCBI Taxonomy" id="1070872"/>
    <lineage>
        <taxon>Bacteria</taxon>
        <taxon>Bacillati</taxon>
        <taxon>Actinomycetota</taxon>
        <taxon>Actinomycetes</taxon>
        <taxon>Kineosporiales</taxon>
        <taxon>Kineosporiaceae</taxon>
        <taxon>Kineococcus</taxon>
    </lineage>
</organism>
<dbReference type="Gene3D" id="1.10.1510.10">
    <property type="entry name" value="Uncharacterised protein YqeY/AIM41 PF09424, N-terminal domain"/>
    <property type="match status" value="1"/>
</dbReference>
<dbReference type="Pfam" id="PF09424">
    <property type="entry name" value="YqeY"/>
    <property type="match status" value="1"/>
</dbReference>
<dbReference type="PANTHER" id="PTHR28055">
    <property type="entry name" value="ALTERED INHERITANCE OF MITOCHONDRIA PROTEIN 41, MITOCHONDRIAL"/>
    <property type="match status" value="1"/>
</dbReference>
<protein>
    <submittedName>
        <fullName evidence="1">GatB/YqeY domain-containing protein</fullName>
    </submittedName>
</protein>
<dbReference type="Proteomes" id="UP001501195">
    <property type="component" value="Unassembled WGS sequence"/>
</dbReference>
<dbReference type="InterPro" id="IPR019004">
    <property type="entry name" value="YqeY/Aim41"/>
</dbReference>
<evidence type="ECO:0000313" key="1">
    <source>
        <dbReference type="EMBL" id="GAA4971953.1"/>
    </source>
</evidence>
<dbReference type="InterPro" id="IPR003789">
    <property type="entry name" value="Asn/Gln_tRNA_amidoTrase-B-like"/>
</dbReference>
<comment type="caution">
    <text evidence="1">The sequence shown here is derived from an EMBL/GenBank/DDBJ whole genome shotgun (WGS) entry which is preliminary data.</text>
</comment>
<keyword evidence="2" id="KW-1185">Reference proteome</keyword>